<evidence type="ECO:0000313" key="2">
    <source>
        <dbReference type="EMBL" id="KAH8099834.1"/>
    </source>
</evidence>
<dbReference type="InterPro" id="IPR013149">
    <property type="entry name" value="ADH-like_C"/>
</dbReference>
<dbReference type="InterPro" id="IPR047122">
    <property type="entry name" value="Trans-enoyl_RdTase-like"/>
</dbReference>
<dbReference type="InterPro" id="IPR020843">
    <property type="entry name" value="ER"/>
</dbReference>
<dbReference type="PANTHER" id="PTHR45348:SF2">
    <property type="entry name" value="ZINC-TYPE ALCOHOL DEHYDROGENASE-LIKE PROTEIN C2E1P3.01"/>
    <property type="match status" value="1"/>
</dbReference>
<comment type="caution">
    <text evidence="2">The sequence shown here is derived from an EMBL/GenBank/DDBJ whole genome shotgun (WGS) entry which is preliminary data.</text>
</comment>
<dbReference type="GO" id="GO:0016651">
    <property type="term" value="F:oxidoreductase activity, acting on NAD(P)H"/>
    <property type="evidence" value="ECO:0007669"/>
    <property type="project" value="InterPro"/>
</dbReference>
<dbReference type="InterPro" id="IPR013154">
    <property type="entry name" value="ADH-like_N"/>
</dbReference>
<dbReference type="Gene3D" id="3.90.180.10">
    <property type="entry name" value="Medium-chain alcohol dehydrogenases, catalytic domain"/>
    <property type="match status" value="1"/>
</dbReference>
<proteinExistence type="predicted"/>
<organism evidence="2 3">
    <name type="scientific">Cristinia sonorae</name>
    <dbReference type="NCBI Taxonomy" id="1940300"/>
    <lineage>
        <taxon>Eukaryota</taxon>
        <taxon>Fungi</taxon>
        <taxon>Dikarya</taxon>
        <taxon>Basidiomycota</taxon>
        <taxon>Agaricomycotina</taxon>
        <taxon>Agaricomycetes</taxon>
        <taxon>Agaricomycetidae</taxon>
        <taxon>Agaricales</taxon>
        <taxon>Pleurotineae</taxon>
        <taxon>Stephanosporaceae</taxon>
        <taxon>Cristinia</taxon>
    </lineage>
</organism>
<evidence type="ECO:0000259" key="1">
    <source>
        <dbReference type="SMART" id="SM00829"/>
    </source>
</evidence>
<sequence>MSTPTIPQTMKAVITTADSSTALQEVPVPEIDADEILVKTTAVASNPADWKLVKFMTIPGTIVGVDFAGVVVKVGSAVTTPAVGTKVAGFVIGGQFTDRGAYAEYVKTAADLVWTVPEGTVSDAQAATYGCAAWTAVQNLFLPTRLGLAEPSDVKAASSKEWVFIYGGSTSVGQFAIQLAHAAGYKVVTVASPKHHELLKSYGADAVFDYKDSEAITKIKETTGDSIHLGLDAVSTAETEVFSVKAFATGAGKLHVLGMAPEADAQSLRPDISIQASTVYTTHGRALGPVPAQPQDKALMVHFLKKFPELVKSGALKPNPTKLINGGLAGIPEGFEYMLSGKVSGEKVVYEL</sequence>
<dbReference type="SUPFAM" id="SSF51735">
    <property type="entry name" value="NAD(P)-binding Rossmann-fold domains"/>
    <property type="match status" value="1"/>
</dbReference>
<gene>
    <name evidence="2" type="ORF">BXZ70DRAFT_941395</name>
</gene>
<dbReference type="PANTHER" id="PTHR45348">
    <property type="entry name" value="HYPOTHETICAL OXIDOREDUCTASE (EUROFUNG)"/>
    <property type="match status" value="1"/>
</dbReference>
<name>A0A8K0UM33_9AGAR</name>
<feature type="domain" description="Enoyl reductase (ER)" evidence="1">
    <location>
        <begin position="16"/>
        <end position="349"/>
    </location>
</feature>
<dbReference type="Proteomes" id="UP000813824">
    <property type="component" value="Unassembled WGS sequence"/>
</dbReference>
<dbReference type="SMART" id="SM00829">
    <property type="entry name" value="PKS_ER"/>
    <property type="match status" value="1"/>
</dbReference>
<dbReference type="Gene3D" id="3.40.50.720">
    <property type="entry name" value="NAD(P)-binding Rossmann-like Domain"/>
    <property type="match status" value="1"/>
</dbReference>
<accession>A0A8K0UM33</accession>
<reference evidence="2" key="1">
    <citation type="journal article" date="2021" name="New Phytol.">
        <title>Evolutionary innovations through gain and loss of genes in the ectomycorrhizal Boletales.</title>
        <authorList>
            <person name="Wu G."/>
            <person name="Miyauchi S."/>
            <person name="Morin E."/>
            <person name="Kuo A."/>
            <person name="Drula E."/>
            <person name="Varga T."/>
            <person name="Kohler A."/>
            <person name="Feng B."/>
            <person name="Cao Y."/>
            <person name="Lipzen A."/>
            <person name="Daum C."/>
            <person name="Hundley H."/>
            <person name="Pangilinan J."/>
            <person name="Johnson J."/>
            <person name="Barry K."/>
            <person name="LaButti K."/>
            <person name="Ng V."/>
            <person name="Ahrendt S."/>
            <person name="Min B."/>
            <person name="Choi I.G."/>
            <person name="Park H."/>
            <person name="Plett J.M."/>
            <person name="Magnuson J."/>
            <person name="Spatafora J.W."/>
            <person name="Nagy L.G."/>
            <person name="Henrissat B."/>
            <person name="Grigoriev I.V."/>
            <person name="Yang Z.L."/>
            <person name="Xu J."/>
            <person name="Martin F.M."/>
        </authorList>
    </citation>
    <scope>NUCLEOTIDE SEQUENCE</scope>
    <source>
        <strain evidence="2">KKN 215</strain>
    </source>
</reference>
<dbReference type="CDD" id="cd08249">
    <property type="entry name" value="enoyl_reductase_like"/>
    <property type="match status" value="1"/>
</dbReference>
<dbReference type="Pfam" id="PF00107">
    <property type="entry name" value="ADH_zinc_N"/>
    <property type="match status" value="1"/>
</dbReference>
<dbReference type="InterPro" id="IPR011032">
    <property type="entry name" value="GroES-like_sf"/>
</dbReference>
<dbReference type="EMBL" id="JAEVFJ010000018">
    <property type="protein sequence ID" value="KAH8099834.1"/>
    <property type="molecule type" value="Genomic_DNA"/>
</dbReference>
<dbReference type="InterPro" id="IPR036291">
    <property type="entry name" value="NAD(P)-bd_dom_sf"/>
</dbReference>
<evidence type="ECO:0000313" key="3">
    <source>
        <dbReference type="Proteomes" id="UP000813824"/>
    </source>
</evidence>
<dbReference type="SUPFAM" id="SSF50129">
    <property type="entry name" value="GroES-like"/>
    <property type="match status" value="1"/>
</dbReference>
<dbReference type="Pfam" id="PF08240">
    <property type="entry name" value="ADH_N"/>
    <property type="match status" value="1"/>
</dbReference>
<dbReference type="AlphaFoldDB" id="A0A8K0UM33"/>
<protein>
    <submittedName>
        <fullName evidence="2">GroES-like protein</fullName>
    </submittedName>
</protein>
<dbReference type="OrthoDB" id="3233595at2759"/>
<keyword evidence="3" id="KW-1185">Reference proteome</keyword>